<dbReference type="PANTHER" id="PTHR10694">
    <property type="entry name" value="LYSINE-SPECIFIC DEMETHYLASE"/>
    <property type="match status" value="1"/>
</dbReference>
<evidence type="ECO:0000256" key="2">
    <source>
        <dbReference type="ARBA" id="ARBA00023242"/>
    </source>
</evidence>
<organism evidence="4 5">
    <name type="scientific">Datura stramonium</name>
    <name type="common">Jimsonweed</name>
    <name type="synonym">Common thornapple</name>
    <dbReference type="NCBI Taxonomy" id="4076"/>
    <lineage>
        <taxon>Eukaryota</taxon>
        <taxon>Viridiplantae</taxon>
        <taxon>Streptophyta</taxon>
        <taxon>Embryophyta</taxon>
        <taxon>Tracheophyta</taxon>
        <taxon>Spermatophyta</taxon>
        <taxon>Magnoliopsida</taxon>
        <taxon>eudicotyledons</taxon>
        <taxon>Gunneridae</taxon>
        <taxon>Pentapetalae</taxon>
        <taxon>asterids</taxon>
        <taxon>lamiids</taxon>
        <taxon>Solanales</taxon>
        <taxon>Solanaceae</taxon>
        <taxon>Solanoideae</taxon>
        <taxon>Datureae</taxon>
        <taxon>Datura</taxon>
    </lineage>
</organism>
<feature type="region of interest" description="Disordered" evidence="3">
    <location>
        <begin position="52"/>
        <end position="80"/>
    </location>
</feature>
<dbReference type="EMBL" id="JACEIK010002641">
    <property type="protein sequence ID" value="MCD9638189.1"/>
    <property type="molecule type" value="Genomic_DNA"/>
</dbReference>
<evidence type="ECO:0000256" key="3">
    <source>
        <dbReference type="SAM" id="MobiDB-lite"/>
    </source>
</evidence>
<evidence type="ECO:0000256" key="1">
    <source>
        <dbReference type="ARBA" id="ARBA00004123"/>
    </source>
</evidence>
<proteinExistence type="predicted"/>
<sequence>MGTELVRHCIKEEDMDISAIPPGFESLAPFTLKRWTTMRLYMINQSSARKPGVNYGKYEKSSEDESGSDQNPSVRPSLPKGVIRGCEGVSNHKVSNLEQLTLNGGQRKLVGLILGTLSVLSTEESFTLDAFKYADDFKAQYFRKNEGQCRPSLENIEGEYWRMVEKPTEEIEVFYGADLETGVFGSGFTNTALKCIEVVEAAMRKHLPDLFEEQADLLHKLNRVEMERVRREFLCNSSQALKMESTSAVLLMRRVREIGVPFARWARQDFGLALSSLCKIKRQNAGLAVDDEGEEMNDSVPPENAAGKADECMGFRSRVRFIDVLDPTNMCHYDSEVSRCRARDGPLFMATSQQISSNGYKSDLLFLSKAFCQMLGYGPRESEPEISKQHKLGKPKLPPLQPPGSHEGMEMFGFSSPAIIQVIQAMDQNGYVRILEIPTIDADSTIFPSCGQFETQYKIRDLNDSTGADTVLSGLLKKTNSEELHALNNLEELHALNNLLKTNNLTPIQGLMTRLLNKEIDKQGR</sequence>
<accession>A0ABS8UUB8</accession>
<reference evidence="4 5" key="1">
    <citation type="journal article" date="2021" name="BMC Genomics">
        <title>Datura genome reveals duplications of psychoactive alkaloid biosynthetic genes and high mutation rate following tissue culture.</title>
        <authorList>
            <person name="Rajewski A."/>
            <person name="Carter-House D."/>
            <person name="Stajich J."/>
            <person name="Litt A."/>
        </authorList>
    </citation>
    <scope>NUCLEOTIDE SEQUENCE [LARGE SCALE GENOMIC DNA]</scope>
    <source>
        <strain evidence="4">AR-01</strain>
    </source>
</reference>
<comment type="subcellular location">
    <subcellularLocation>
        <location evidence="1">Nucleus</location>
    </subcellularLocation>
</comment>
<dbReference type="Gene3D" id="3.30.160.360">
    <property type="match status" value="1"/>
</dbReference>
<keyword evidence="2" id="KW-0539">Nucleus</keyword>
<dbReference type="Pfam" id="PF05965">
    <property type="entry name" value="FYRC"/>
    <property type="match status" value="1"/>
</dbReference>
<keyword evidence="5" id="KW-1185">Reference proteome</keyword>
<evidence type="ECO:0000313" key="4">
    <source>
        <dbReference type="EMBL" id="MCD9638189.1"/>
    </source>
</evidence>
<protein>
    <submittedName>
        <fullName evidence="4">Uncharacterized protein</fullName>
    </submittedName>
</protein>
<dbReference type="Proteomes" id="UP000823775">
    <property type="component" value="Unassembled WGS sequence"/>
</dbReference>
<evidence type="ECO:0000313" key="5">
    <source>
        <dbReference type="Proteomes" id="UP000823775"/>
    </source>
</evidence>
<name>A0ABS8UUB8_DATST</name>
<gene>
    <name evidence="4" type="ORF">HAX54_022010</name>
</gene>
<comment type="caution">
    <text evidence="4">The sequence shown here is derived from an EMBL/GenBank/DDBJ whole genome shotgun (WGS) entry which is preliminary data.</text>
</comment>
<dbReference type="Gene3D" id="2.60.120.650">
    <property type="entry name" value="Cupin"/>
    <property type="match status" value="1"/>
</dbReference>
<dbReference type="InterPro" id="IPR003889">
    <property type="entry name" value="FYrich_C"/>
</dbReference>
<dbReference type="PANTHER" id="PTHR10694:SF113">
    <property type="entry name" value="PROTEIN JUMONJI"/>
    <property type="match status" value="1"/>
</dbReference>